<feature type="signal peptide" evidence="1">
    <location>
        <begin position="1"/>
        <end position="22"/>
    </location>
</feature>
<organism evidence="2 3">
    <name type="scientific">candidate division WOR-3 bacterium</name>
    <dbReference type="NCBI Taxonomy" id="2052148"/>
    <lineage>
        <taxon>Bacteria</taxon>
        <taxon>Bacteria division WOR-3</taxon>
    </lineage>
</organism>
<dbReference type="Proteomes" id="UP000779900">
    <property type="component" value="Unassembled WGS sequence"/>
</dbReference>
<protein>
    <recommendedName>
        <fullName evidence="4">Lipoprotein</fullName>
    </recommendedName>
</protein>
<comment type="caution">
    <text evidence="2">The sequence shown here is derived from an EMBL/GenBank/DDBJ whole genome shotgun (WGS) entry which is preliminary data.</text>
</comment>
<dbReference type="Pfam" id="PF20244">
    <property type="entry name" value="DUF6599"/>
    <property type="match status" value="1"/>
</dbReference>
<reference evidence="2" key="1">
    <citation type="submission" date="2019-03" db="EMBL/GenBank/DDBJ databases">
        <title>Lake Tanganyika Metagenome-Assembled Genomes (MAGs).</title>
        <authorList>
            <person name="Tran P."/>
        </authorList>
    </citation>
    <scope>NUCLEOTIDE SEQUENCE</scope>
    <source>
        <strain evidence="2">K_DeepCast_150m_m2_040</strain>
    </source>
</reference>
<evidence type="ECO:0000313" key="2">
    <source>
        <dbReference type="EMBL" id="MBM3330982.1"/>
    </source>
</evidence>
<dbReference type="AlphaFoldDB" id="A0A937XDE7"/>
<sequence>MKLLFAGCVALVCLACTPPANEPVDVVTLVPGDNEISGWMRSSPMQVAETGTQLEAIIDGEAVPYDDNHFTKCAFQNYTGDVGGSQVELNLRIFDMGDTTNAKNVYAAVTAGTEVPWTGDNPGVEARTDESFLFAYRVEFRDGRFYFRADIMDKSSAAQDVARLFARNVSSAIRDTAR</sequence>
<dbReference type="EMBL" id="VGIR01000015">
    <property type="protein sequence ID" value="MBM3330982.1"/>
    <property type="molecule type" value="Genomic_DNA"/>
</dbReference>
<feature type="chain" id="PRO_5036783555" description="Lipoprotein" evidence="1">
    <location>
        <begin position="23"/>
        <end position="178"/>
    </location>
</feature>
<evidence type="ECO:0008006" key="4">
    <source>
        <dbReference type="Google" id="ProtNLM"/>
    </source>
</evidence>
<accession>A0A937XDE7</accession>
<keyword evidence="1" id="KW-0732">Signal</keyword>
<name>A0A937XDE7_UNCW3</name>
<evidence type="ECO:0000313" key="3">
    <source>
        <dbReference type="Proteomes" id="UP000779900"/>
    </source>
</evidence>
<dbReference type="InterPro" id="IPR046534">
    <property type="entry name" value="DUF6599"/>
</dbReference>
<proteinExistence type="predicted"/>
<gene>
    <name evidence="2" type="ORF">FJY68_03915</name>
</gene>
<evidence type="ECO:0000256" key="1">
    <source>
        <dbReference type="SAM" id="SignalP"/>
    </source>
</evidence>